<dbReference type="GO" id="GO:0003700">
    <property type="term" value="F:DNA-binding transcription factor activity"/>
    <property type="evidence" value="ECO:0007669"/>
    <property type="project" value="InterPro"/>
</dbReference>
<dbReference type="InterPro" id="IPR036388">
    <property type="entry name" value="WH-like_DNA-bd_sf"/>
</dbReference>
<proteinExistence type="predicted"/>
<reference evidence="3 4" key="1">
    <citation type="submission" date="2021-01" db="EMBL/GenBank/DDBJ databases">
        <title>Whole genome shotgun sequence of Planobispora longispora NBRC 13918.</title>
        <authorList>
            <person name="Komaki H."/>
            <person name="Tamura T."/>
        </authorList>
    </citation>
    <scope>NUCLEOTIDE SEQUENCE [LARGE SCALE GENOMIC DNA]</scope>
    <source>
        <strain evidence="3 4">NBRC 13918</strain>
    </source>
</reference>
<keyword evidence="4" id="KW-1185">Reference proteome</keyword>
<feature type="region of interest" description="Disordered" evidence="1">
    <location>
        <begin position="1"/>
        <end position="21"/>
    </location>
</feature>
<dbReference type="PRINTS" id="PR00598">
    <property type="entry name" value="HTHMARR"/>
</dbReference>
<dbReference type="Gene3D" id="1.10.10.10">
    <property type="entry name" value="Winged helix-like DNA-binding domain superfamily/Winged helix DNA-binding domain"/>
    <property type="match status" value="1"/>
</dbReference>
<dbReference type="InterPro" id="IPR039422">
    <property type="entry name" value="MarR/SlyA-like"/>
</dbReference>
<dbReference type="GO" id="GO:0006950">
    <property type="term" value="P:response to stress"/>
    <property type="evidence" value="ECO:0007669"/>
    <property type="project" value="TreeGrafter"/>
</dbReference>
<dbReference type="InterPro" id="IPR036390">
    <property type="entry name" value="WH_DNA-bd_sf"/>
</dbReference>
<name>A0A8J3RNB2_9ACTN</name>
<dbReference type="PROSITE" id="PS50995">
    <property type="entry name" value="HTH_MARR_2"/>
    <property type="match status" value="1"/>
</dbReference>
<dbReference type="Pfam" id="PF12802">
    <property type="entry name" value="MarR_2"/>
    <property type="match status" value="1"/>
</dbReference>
<sequence>MSSSASDMTGPGDGEATPARLRNRPTRLLALVALHSDRLVTEGLAGLEARRWHYAALASLQEFGPASQTELSRRTRIHRSDLVAVINELAERGFVERAPDPADRRRNVITMTPQGRGHLHRLDDLLATIEDDVLAPLAPAERLQFTELLTRLLDHHGRSCFRDA</sequence>
<dbReference type="EMBL" id="BOOH01000037">
    <property type="protein sequence ID" value="GIH78150.1"/>
    <property type="molecule type" value="Genomic_DNA"/>
</dbReference>
<gene>
    <name evidence="3" type="ORF">Plo01_45790</name>
</gene>
<comment type="caution">
    <text evidence="3">The sequence shown here is derived from an EMBL/GenBank/DDBJ whole genome shotgun (WGS) entry which is preliminary data.</text>
</comment>
<dbReference type="Proteomes" id="UP000616724">
    <property type="component" value="Unassembled WGS sequence"/>
</dbReference>
<dbReference type="PANTHER" id="PTHR33164">
    <property type="entry name" value="TRANSCRIPTIONAL REGULATOR, MARR FAMILY"/>
    <property type="match status" value="1"/>
</dbReference>
<evidence type="ECO:0000313" key="4">
    <source>
        <dbReference type="Proteomes" id="UP000616724"/>
    </source>
</evidence>
<feature type="domain" description="HTH marR-type" evidence="2">
    <location>
        <begin position="22"/>
        <end position="154"/>
    </location>
</feature>
<dbReference type="SUPFAM" id="SSF46785">
    <property type="entry name" value="Winged helix' DNA-binding domain"/>
    <property type="match status" value="1"/>
</dbReference>
<accession>A0A8J3RNB2</accession>
<evidence type="ECO:0000256" key="1">
    <source>
        <dbReference type="SAM" id="MobiDB-lite"/>
    </source>
</evidence>
<dbReference type="PANTHER" id="PTHR33164:SF95">
    <property type="entry name" value="TRANSCRIPTIONAL REGULATOR"/>
    <property type="match status" value="1"/>
</dbReference>
<evidence type="ECO:0000259" key="2">
    <source>
        <dbReference type="PROSITE" id="PS50995"/>
    </source>
</evidence>
<protein>
    <recommendedName>
        <fullName evidence="2">HTH marR-type domain-containing protein</fullName>
    </recommendedName>
</protein>
<dbReference type="RefSeq" id="WP_239316853.1">
    <property type="nucleotide sequence ID" value="NZ_BOOH01000037.1"/>
</dbReference>
<organism evidence="3 4">
    <name type="scientific">Planobispora longispora</name>
    <dbReference type="NCBI Taxonomy" id="28887"/>
    <lineage>
        <taxon>Bacteria</taxon>
        <taxon>Bacillati</taxon>
        <taxon>Actinomycetota</taxon>
        <taxon>Actinomycetes</taxon>
        <taxon>Streptosporangiales</taxon>
        <taxon>Streptosporangiaceae</taxon>
        <taxon>Planobispora</taxon>
    </lineage>
</organism>
<dbReference type="InterPro" id="IPR000835">
    <property type="entry name" value="HTH_MarR-typ"/>
</dbReference>
<dbReference type="SMART" id="SM00347">
    <property type="entry name" value="HTH_MARR"/>
    <property type="match status" value="1"/>
</dbReference>
<evidence type="ECO:0000313" key="3">
    <source>
        <dbReference type="EMBL" id="GIH78150.1"/>
    </source>
</evidence>
<dbReference type="AlphaFoldDB" id="A0A8J3RNB2"/>